<gene>
    <name evidence="2" type="ordered locus">Alfi_1939</name>
</gene>
<reference evidence="3" key="1">
    <citation type="journal article" date="2013" name="Stand. Genomic Sci.">
        <title>Complete genome sequence of the bile-resistant pigment-producing anaerobe Alistipes finegoldii type strain (AHN2437(T)).</title>
        <authorList>
            <person name="Mavromatis K."/>
            <person name="Stackebrandt E."/>
            <person name="Munk C."/>
            <person name="Lapidus A."/>
            <person name="Nolan M."/>
            <person name="Lucas S."/>
            <person name="Hammon N."/>
            <person name="Deshpande S."/>
            <person name="Cheng J.F."/>
            <person name="Tapia R."/>
            <person name="Goodwin L.A."/>
            <person name="Pitluck S."/>
            <person name="Liolios K."/>
            <person name="Pagani I."/>
            <person name="Ivanova N."/>
            <person name="Mikhailova N."/>
            <person name="Huntemann M."/>
            <person name="Pati A."/>
            <person name="Chen A."/>
            <person name="Palaniappan K."/>
            <person name="Land M."/>
            <person name="Hauser L."/>
            <person name="Rohde M."/>
            <person name="Gronow S."/>
            <person name="Goker M."/>
            <person name="Detter J.C."/>
            <person name="Bristow J."/>
            <person name="Eisen J.A."/>
            <person name="Markowitz V."/>
            <person name="Hugenholtz P."/>
            <person name="Kyrpides N.C."/>
            <person name="Klenk H.P."/>
            <person name="Woyke T."/>
        </authorList>
    </citation>
    <scope>NUCLEOTIDE SEQUENCE</scope>
    <source>
        <strain evidence="3">DSM 17242 / JCM 16770 / AHN 2437 / CCUG 46020 / CIP 107999</strain>
    </source>
</reference>
<feature type="transmembrane region" description="Helical" evidence="1">
    <location>
        <begin position="59"/>
        <end position="79"/>
    </location>
</feature>
<evidence type="ECO:0000313" key="2">
    <source>
        <dbReference type="EMBL" id="AFL78255.1"/>
    </source>
</evidence>
<dbReference type="HOGENOM" id="CLU_1418856_0_0_10"/>
<evidence type="ECO:0000313" key="3">
    <source>
        <dbReference type="Proteomes" id="UP000006052"/>
    </source>
</evidence>
<evidence type="ECO:0000256" key="1">
    <source>
        <dbReference type="SAM" id="Phobius"/>
    </source>
</evidence>
<proteinExistence type="predicted"/>
<feature type="transmembrane region" description="Helical" evidence="1">
    <location>
        <begin position="91"/>
        <end position="112"/>
    </location>
</feature>
<keyword evidence="1" id="KW-1133">Transmembrane helix</keyword>
<organism evidence="2 3">
    <name type="scientific">Alistipes finegoldii (strain DSM 17242 / JCM 16770 / CCUG 46020 / CIP 107999 / KCTC 15236 / AHN 2437)</name>
    <dbReference type="NCBI Taxonomy" id="679935"/>
    <lineage>
        <taxon>Bacteria</taxon>
        <taxon>Pseudomonadati</taxon>
        <taxon>Bacteroidota</taxon>
        <taxon>Bacteroidia</taxon>
        <taxon>Bacteroidales</taxon>
        <taxon>Rikenellaceae</taxon>
        <taxon>Alistipes</taxon>
    </lineage>
</organism>
<dbReference type="PROSITE" id="PS51257">
    <property type="entry name" value="PROKAR_LIPOPROTEIN"/>
    <property type="match status" value="1"/>
</dbReference>
<name>I3YMN7_ALIFI</name>
<dbReference type="AlphaFoldDB" id="I3YMN7"/>
<sequence>MRSLKVSGIIHLFAVLHAVVALSCHLAGINDELVLTLLTIVLIVLICLKRGLNVEFTAASVIVVNVIGYLLGTGGAQLIELLLHASPVVHAVSTFITTEILGWSIVWFTKLFRRGDDTASRSSAWTPRIGLLLLAVGGDFRAEAGLCRAFRLALLFHRPPLPHGRLAGFQFRGTDYPAVRQYHLCPAYAQA</sequence>
<accession>I3YMN7</accession>
<dbReference type="EMBL" id="CP003274">
    <property type="protein sequence ID" value="AFL78255.1"/>
    <property type="molecule type" value="Genomic_DNA"/>
</dbReference>
<keyword evidence="1" id="KW-0812">Transmembrane</keyword>
<protein>
    <submittedName>
        <fullName evidence="2">Uncharacterized protein</fullName>
    </submittedName>
</protein>
<dbReference type="Proteomes" id="UP000006052">
    <property type="component" value="Chromosome"/>
</dbReference>
<keyword evidence="1" id="KW-0472">Membrane</keyword>
<dbReference type="STRING" id="679935.Alfi_1939"/>
<feature type="transmembrane region" description="Helical" evidence="1">
    <location>
        <begin position="33"/>
        <end position="52"/>
    </location>
</feature>
<dbReference type="PATRIC" id="fig|679935.3.peg.1873"/>
<dbReference type="KEGG" id="afd:Alfi_1939"/>